<dbReference type="GO" id="GO:0003841">
    <property type="term" value="F:1-acylglycerol-3-phosphate O-acyltransferase activity"/>
    <property type="evidence" value="ECO:0007669"/>
    <property type="project" value="UniProtKB-UniRule"/>
</dbReference>
<dbReference type="GO" id="GO:0016020">
    <property type="term" value="C:membrane"/>
    <property type="evidence" value="ECO:0007669"/>
    <property type="project" value="InterPro"/>
</dbReference>
<comment type="catalytic activity">
    <reaction evidence="7">
        <text>a 1-acyl-sn-glycero-3-phosphate + an acyl-CoA = a 1,2-diacyl-sn-glycero-3-phosphate + CoA</text>
        <dbReference type="Rhea" id="RHEA:19709"/>
        <dbReference type="ChEBI" id="CHEBI:57287"/>
        <dbReference type="ChEBI" id="CHEBI:57970"/>
        <dbReference type="ChEBI" id="CHEBI:58342"/>
        <dbReference type="ChEBI" id="CHEBI:58608"/>
        <dbReference type="EC" id="2.3.1.51"/>
    </reaction>
</comment>
<organism evidence="9 10">
    <name type="scientific">Cytobacillus solani</name>
    <dbReference type="NCBI Taxonomy" id="1637975"/>
    <lineage>
        <taxon>Bacteria</taxon>
        <taxon>Bacillati</taxon>
        <taxon>Bacillota</taxon>
        <taxon>Bacilli</taxon>
        <taxon>Bacillales</taxon>
        <taxon>Bacillaceae</taxon>
        <taxon>Cytobacillus</taxon>
    </lineage>
</organism>
<dbReference type="PANTHER" id="PTHR10434">
    <property type="entry name" value="1-ACYL-SN-GLYCEROL-3-PHOSPHATE ACYLTRANSFERASE"/>
    <property type="match status" value="1"/>
</dbReference>
<dbReference type="NCBIfam" id="TIGR00530">
    <property type="entry name" value="AGP_acyltrn"/>
    <property type="match status" value="1"/>
</dbReference>
<gene>
    <name evidence="9" type="ORF">AN957_17285</name>
</gene>
<evidence type="ECO:0000256" key="4">
    <source>
        <dbReference type="ARBA" id="ARBA00022679"/>
    </source>
</evidence>
<dbReference type="Pfam" id="PF01553">
    <property type="entry name" value="Acyltransferase"/>
    <property type="match status" value="1"/>
</dbReference>
<dbReference type="InterPro" id="IPR002123">
    <property type="entry name" value="Plipid/glycerol_acylTrfase"/>
</dbReference>
<dbReference type="Proteomes" id="UP000050996">
    <property type="component" value="Unassembled WGS sequence"/>
</dbReference>
<dbReference type="STRING" id="1637975.AN957_17285"/>
<keyword evidence="10" id="KW-1185">Reference proteome</keyword>
<proteinExistence type="inferred from homology"/>
<evidence type="ECO:0000313" key="10">
    <source>
        <dbReference type="Proteomes" id="UP000050996"/>
    </source>
</evidence>
<dbReference type="AlphaFoldDB" id="A0A0Q3VII5"/>
<dbReference type="GO" id="GO:0006654">
    <property type="term" value="P:phosphatidic acid biosynthetic process"/>
    <property type="evidence" value="ECO:0007669"/>
    <property type="project" value="TreeGrafter"/>
</dbReference>
<comment type="caution">
    <text evidence="9">The sequence shown here is derived from an EMBL/GenBank/DDBJ whole genome shotgun (WGS) entry which is preliminary data.</text>
</comment>
<evidence type="ECO:0000313" key="9">
    <source>
        <dbReference type="EMBL" id="KQL20151.1"/>
    </source>
</evidence>
<reference evidence="9 10" key="1">
    <citation type="submission" date="2015-09" db="EMBL/GenBank/DDBJ databases">
        <title>Genome sequencing project for genomic taxonomy and phylogenomics of Bacillus-like bacteria.</title>
        <authorList>
            <person name="Liu B."/>
            <person name="Wang J."/>
            <person name="Zhu Y."/>
            <person name="Liu G."/>
            <person name="Chen Q."/>
            <person name="Chen Z."/>
            <person name="Lan J."/>
            <person name="Che J."/>
            <person name="Ge C."/>
            <person name="Shi H."/>
            <person name="Pan Z."/>
            <person name="Liu X."/>
        </authorList>
    </citation>
    <scope>NUCLEOTIDE SEQUENCE [LARGE SCALE GENOMIC DNA]</scope>
    <source>
        <strain evidence="9 10">FJAT-18043</strain>
    </source>
</reference>
<evidence type="ECO:0000256" key="2">
    <source>
        <dbReference type="ARBA" id="ARBA00008655"/>
    </source>
</evidence>
<evidence type="ECO:0000259" key="8">
    <source>
        <dbReference type="SMART" id="SM00563"/>
    </source>
</evidence>
<keyword evidence="5 7" id="KW-0443">Lipid metabolism</keyword>
<name>A0A0Q3VII5_9BACI</name>
<feature type="domain" description="Phospholipid/glycerol acyltransferase" evidence="8">
    <location>
        <begin position="73"/>
        <end position="187"/>
    </location>
</feature>
<accession>A0A0Q3VII5</accession>
<keyword evidence="3 7" id="KW-0444">Lipid biosynthesis</keyword>
<evidence type="ECO:0000256" key="6">
    <source>
        <dbReference type="ARBA" id="ARBA00023315"/>
    </source>
</evidence>
<dbReference type="SMART" id="SM00563">
    <property type="entry name" value="PlsC"/>
    <property type="match status" value="1"/>
</dbReference>
<comment type="similarity">
    <text evidence="2 7">Belongs to the 1-acyl-sn-glycerol-3-phosphate acyltransferase family.</text>
</comment>
<dbReference type="EC" id="2.3.1.51" evidence="7"/>
<comment type="pathway">
    <text evidence="1">Lipid metabolism.</text>
</comment>
<evidence type="ECO:0000256" key="7">
    <source>
        <dbReference type="RuleBase" id="RU361267"/>
    </source>
</evidence>
<keyword evidence="4 7" id="KW-0808">Transferase</keyword>
<dbReference type="SUPFAM" id="SSF69593">
    <property type="entry name" value="Glycerol-3-phosphate (1)-acyltransferase"/>
    <property type="match status" value="1"/>
</dbReference>
<protein>
    <recommendedName>
        <fullName evidence="7">1-acyl-sn-glycerol-3-phosphate acyltransferase</fullName>
        <ecNumber evidence="7">2.3.1.51</ecNumber>
    </recommendedName>
</protein>
<dbReference type="PATRIC" id="fig|1637975.4.peg.3385"/>
<evidence type="ECO:0000256" key="1">
    <source>
        <dbReference type="ARBA" id="ARBA00005189"/>
    </source>
</evidence>
<evidence type="ECO:0000256" key="3">
    <source>
        <dbReference type="ARBA" id="ARBA00022516"/>
    </source>
</evidence>
<dbReference type="RefSeq" id="WP_056685328.1">
    <property type="nucleotide sequence ID" value="NZ_CP085712.1"/>
</dbReference>
<dbReference type="PANTHER" id="PTHR10434:SF64">
    <property type="entry name" value="1-ACYL-SN-GLYCEROL-3-PHOSPHATE ACYLTRANSFERASE-RELATED"/>
    <property type="match status" value="1"/>
</dbReference>
<dbReference type="InterPro" id="IPR004552">
    <property type="entry name" value="AGP_acyltrans"/>
</dbReference>
<sequence>MIRLIAFVVYMISYLVYSLPTLAKMKKLHPEMPVAERDRLIHQLPSKWSSTIMKITGSKVEVKGQEFLPEGPVVFVCNHEGDFDIPVLLACIDKPFGFISKVEVKKAPIISSWMEVMNCVFIDRKDRRSAVKSIRDGVEKLKSGHSIVIFPEGTRSKGGPIGDFKAGGLRLAKDAGVPIVPIGIKGTADIFEKNNRLVRPANVQINICQPIEPHLIREKDMKEIAADVRNIIISSFIKEKKAS</sequence>
<dbReference type="EMBL" id="LJIX01000006">
    <property type="protein sequence ID" value="KQL20151.1"/>
    <property type="molecule type" value="Genomic_DNA"/>
</dbReference>
<dbReference type="CDD" id="cd07989">
    <property type="entry name" value="LPLAT_AGPAT-like"/>
    <property type="match status" value="1"/>
</dbReference>
<keyword evidence="7" id="KW-1208">Phospholipid metabolism</keyword>
<evidence type="ECO:0000256" key="5">
    <source>
        <dbReference type="ARBA" id="ARBA00023098"/>
    </source>
</evidence>
<keyword evidence="7" id="KW-0594">Phospholipid biosynthesis</keyword>
<keyword evidence="6 7" id="KW-0012">Acyltransferase</keyword>
<comment type="domain">
    <text evidence="7">The HXXXXD motif is essential for acyltransferase activity and may constitute the binding site for the phosphate moiety of the glycerol-3-phosphate.</text>
</comment>